<dbReference type="Gene3D" id="2.40.100.10">
    <property type="entry name" value="Cyclophilin-like"/>
    <property type="match status" value="1"/>
</dbReference>
<keyword evidence="3" id="KW-1185">Reference proteome</keyword>
<dbReference type="InterPro" id="IPR002130">
    <property type="entry name" value="Cyclophilin-type_PPIase_dom"/>
</dbReference>
<name>A0AAU9US12_EUPED</name>
<dbReference type="GO" id="GO:0003755">
    <property type="term" value="F:peptidyl-prolyl cis-trans isomerase activity"/>
    <property type="evidence" value="ECO:0007669"/>
    <property type="project" value="InterPro"/>
</dbReference>
<dbReference type="InterPro" id="IPR029000">
    <property type="entry name" value="Cyclophilin-like_dom_sf"/>
</dbReference>
<reference evidence="2" key="1">
    <citation type="submission" date="2022-03" db="EMBL/GenBank/DDBJ databases">
        <authorList>
            <person name="Tunstrom K."/>
        </authorList>
    </citation>
    <scope>NUCLEOTIDE SEQUENCE</scope>
</reference>
<comment type="caution">
    <text evidence="2">The sequence shown here is derived from an EMBL/GenBank/DDBJ whole genome shotgun (WGS) entry which is preliminary data.</text>
</comment>
<feature type="domain" description="PPIase cyclophilin-type" evidence="1">
    <location>
        <begin position="160"/>
        <end position="203"/>
    </location>
</feature>
<dbReference type="EMBL" id="CAKOGL010000023">
    <property type="protein sequence ID" value="CAH2100671.1"/>
    <property type="molecule type" value="Genomic_DNA"/>
</dbReference>
<sequence length="203" mass="23465">MTLLGAILRKVRSKESVNKKYTSPPPEIDYTLLQKKKLKKKVNKGPRIRAIVDSSSPYFNELQMYRSLPEWKRRIHNLYTDNTRILFAITNTYLSGRPRVVPTSVLEKEWSLNKHTIIHTAKNPFILFPVRRRETFEDVAFEPPDGVQRPRAYITLQMRNAAIIGTIVVELFTDVCPATCRLFLELLDGDGLGHGYVGTQFFR</sequence>
<proteinExistence type="predicted"/>
<organism evidence="2 3">
    <name type="scientific">Euphydryas editha</name>
    <name type="common">Edith's checkerspot</name>
    <dbReference type="NCBI Taxonomy" id="104508"/>
    <lineage>
        <taxon>Eukaryota</taxon>
        <taxon>Metazoa</taxon>
        <taxon>Ecdysozoa</taxon>
        <taxon>Arthropoda</taxon>
        <taxon>Hexapoda</taxon>
        <taxon>Insecta</taxon>
        <taxon>Pterygota</taxon>
        <taxon>Neoptera</taxon>
        <taxon>Endopterygota</taxon>
        <taxon>Lepidoptera</taxon>
        <taxon>Glossata</taxon>
        <taxon>Ditrysia</taxon>
        <taxon>Papilionoidea</taxon>
        <taxon>Nymphalidae</taxon>
        <taxon>Nymphalinae</taxon>
        <taxon>Euphydryas</taxon>
    </lineage>
</organism>
<accession>A0AAU9US12</accession>
<protein>
    <recommendedName>
        <fullName evidence="1">PPIase cyclophilin-type domain-containing protein</fullName>
    </recommendedName>
</protein>
<gene>
    <name evidence="2" type="ORF">EEDITHA_LOCUS15504</name>
</gene>
<evidence type="ECO:0000313" key="3">
    <source>
        <dbReference type="Proteomes" id="UP001153954"/>
    </source>
</evidence>
<dbReference type="Proteomes" id="UP001153954">
    <property type="component" value="Unassembled WGS sequence"/>
</dbReference>
<evidence type="ECO:0000259" key="1">
    <source>
        <dbReference type="Pfam" id="PF00160"/>
    </source>
</evidence>
<dbReference type="AlphaFoldDB" id="A0AAU9US12"/>
<evidence type="ECO:0000313" key="2">
    <source>
        <dbReference type="EMBL" id="CAH2100671.1"/>
    </source>
</evidence>
<dbReference type="SUPFAM" id="SSF50891">
    <property type="entry name" value="Cyclophilin-like"/>
    <property type="match status" value="1"/>
</dbReference>
<dbReference type="Pfam" id="PF00160">
    <property type="entry name" value="Pro_isomerase"/>
    <property type="match status" value="1"/>
</dbReference>